<comment type="caution">
    <text evidence="1">The sequence shown here is derived from an EMBL/GenBank/DDBJ whole genome shotgun (WGS) entry which is preliminary data.</text>
</comment>
<reference evidence="1 2" key="1">
    <citation type="journal article" date="2023" name="J. Hered.">
        <title>Chromosome-level genome of the wood stork (Mycteria americana) provides insight into avian chromosome evolution.</title>
        <authorList>
            <person name="Flamio R. Jr."/>
            <person name="Ramstad K.M."/>
        </authorList>
    </citation>
    <scope>NUCLEOTIDE SEQUENCE [LARGE SCALE GENOMIC DNA]</scope>
    <source>
        <strain evidence="1">JAX WOST 10</strain>
    </source>
</reference>
<name>A0AAN7NQP3_MYCAM</name>
<sequence>MREEQWMSPTLTWARFLTGSLTVQLYPGWDIMVRRDSMMWLFQRPNSISTKQEMESGKSGCIFTLVCRRASLRKAKSD</sequence>
<keyword evidence="2" id="KW-1185">Reference proteome</keyword>
<gene>
    <name evidence="1" type="ORF">QYF61_021437</name>
</gene>
<protein>
    <submittedName>
        <fullName evidence="1">Uncharacterized protein</fullName>
    </submittedName>
</protein>
<dbReference type="AlphaFoldDB" id="A0AAN7NQP3"/>
<dbReference type="Proteomes" id="UP001333110">
    <property type="component" value="Unassembled WGS sequence"/>
</dbReference>
<evidence type="ECO:0000313" key="1">
    <source>
        <dbReference type="EMBL" id="KAK4820165.1"/>
    </source>
</evidence>
<organism evidence="1 2">
    <name type="scientific">Mycteria americana</name>
    <name type="common">Wood stork</name>
    <dbReference type="NCBI Taxonomy" id="33587"/>
    <lineage>
        <taxon>Eukaryota</taxon>
        <taxon>Metazoa</taxon>
        <taxon>Chordata</taxon>
        <taxon>Craniata</taxon>
        <taxon>Vertebrata</taxon>
        <taxon>Euteleostomi</taxon>
        <taxon>Archelosauria</taxon>
        <taxon>Archosauria</taxon>
        <taxon>Dinosauria</taxon>
        <taxon>Saurischia</taxon>
        <taxon>Theropoda</taxon>
        <taxon>Coelurosauria</taxon>
        <taxon>Aves</taxon>
        <taxon>Neognathae</taxon>
        <taxon>Neoaves</taxon>
        <taxon>Aequornithes</taxon>
        <taxon>Ciconiiformes</taxon>
        <taxon>Ciconiidae</taxon>
        <taxon>Mycteria</taxon>
    </lineage>
</organism>
<dbReference type="EMBL" id="JAUNZN010000006">
    <property type="protein sequence ID" value="KAK4820165.1"/>
    <property type="molecule type" value="Genomic_DNA"/>
</dbReference>
<evidence type="ECO:0000313" key="2">
    <source>
        <dbReference type="Proteomes" id="UP001333110"/>
    </source>
</evidence>
<accession>A0AAN7NQP3</accession>
<proteinExistence type="predicted"/>